<name>A0A4Y7LMV1_9CRUS</name>
<dbReference type="PANTHER" id="PTHR21314:SF0">
    <property type="entry name" value="QUEUOSINE 5'-PHOSPHATE N-GLYCOSYLASE_HYDROLASE"/>
    <property type="match status" value="1"/>
</dbReference>
<evidence type="ECO:0000256" key="6">
    <source>
        <dbReference type="RuleBase" id="RU365002"/>
    </source>
</evidence>
<proteinExistence type="evidence at transcript level"/>
<protein>
    <recommendedName>
        <fullName evidence="3 6">Queuosine 5'-phosphate N-glycosylase/hydrolase</fullName>
        <ecNumber evidence="6">3.2.2.-</ecNumber>
    </recommendedName>
    <alternativeName>
        <fullName evidence="4 6">Queuosine-nucleotide N-glycosylase/hydrolase</fullName>
    </alternativeName>
</protein>
<evidence type="ECO:0000256" key="2">
    <source>
        <dbReference type="ARBA" id="ARBA00035119"/>
    </source>
</evidence>
<dbReference type="Pfam" id="PF10343">
    <property type="entry name" value="Q_salvage"/>
    <property type="match status" value="1"/>
</dbReference>
<reference evidence="7" key="1">
    <citation type="submission" date="2018-08" db="EMBL/GenBank/DDBJ databases">
        <authorList>
            <person name="Cornetti L."/>
        </authorList>
    </citation>
    <scope>NUCLEOTIDE SEQUENCE</scope>
    <source>
        <strain evidence="7">FI-BAL1-1</strain>
    </source>
</reference>
<comment type="function">
    <text evidence="6">Catalyzes the hydrolysis of queuosine 5'-phosphate, releasing the nucleobase queuine (q). Is required for salvage of queuine from exogenous queuosine (Q) that is imported and then converted to queuosine 5'-phosphate intracellularly.</text>
</comment>
<dbReference type="InterPro" id="IPR019438">
    <property type="entry name" value="Q_salvage"/>
</dbReference>
<accession>A0A4Y7LMV1</accession>
<evidence type="ECO:0000256" key="5">
    <source>
        <dbReference type="ARBA" id="ARBA00048204"/>
    </source>
</evidence>
<dbReference type="EC" id="3.2.2.-" evidence="6"/>
<dbReference type="GO" id="GO:0006400">
    <property type="term" value="P:tRNA modification"/>
    <property type="evidence" value="ECO:0007669"/>
    <property type="project" value="TreeGrafter"/>
</dbReference>
<dbReference type="PANTHER" id="PTHR21314">
    <property type="entry name" value="QUEUOSINE 5'-PHOSPHATE N-GLYCOSYLASE_HYDROLASE-RELATED"/>
    <property type="match status" value="1"/>
</dbReference>
<evidence type="ECO:0000256" key="1">
    <source>
        <dbReference type="ARBA" id="ARBA00022801"/>
    </source>
</evidence>
<organism evidence="7">
    <name type="scientific">Eubosmina coregoni</name>
    <dbReference type="NCBI Taxonomy" id="186181"/>
    <lineage>
        <taxon>Eukaryota</taxon>
        <taxon>Metazoa</taxon>
        <taxon>Ecdysozoa</taxon>
        <taxon>Arthropoda</taxon>
        <taxon>Crustacea</taxon>
        <taxon>Branchiopoda</taxon>
        <taxon>Diplostraca</taxon>
        <taxon>Cladocera</taxon>
        <taxon>Anomopoda</taxon>
        <taxon>Bosminidae</taxon>
        <taxon>Eubosmina</taxon>
    </lineage>
</organism>
<comment type="similarity">
    <text evidence="2 6">Belongs to the QNG1 protein family.</text>
</comment>
<dbReference type="AlphaFoldDB" id="A0A4Y7LMV1"/>
<gene>
    <name evidence="7" type="primary">EOG090X0A16</name>
</gene>
<dbReference type="EMBL" id="LR000322">
    <property type="protein sequence ID" value="SVE69941.1"/>
    <property type="molecule type" value="mRNA"/>
</dbReference>
<evidence type="ECO:0000256" key="3">
    <source>
        <dbReference type="ARBA" id="ARBA00035306"/>
    </source>
</evidence>
<dbReference type="GO" id="GO:0016787">
    <property type="term" value="F:hydrolase activity"/>
    <property type="evidence" value="ECO:0007669"/>
    <property type="project" value="UniProtKB-KW"/>
</dbReference>
<comment type="catalytic activity">
    <reaction evidence="5 6">
        <text>queuosine 5'-phosphate + H2O = queuine + D-ribose 5-phosphate</text>
        <dbReference type="Rhea" id="RHEA:75387"/>
        <dbReference type="ChEBI" id="CHEBI:15377"/>
        <dbReference type="ChEBI" id="CHEBI:17433"/>
        <dbReference type="ChEBI" id="CHEBI:78346"/>
        <dbReference type="ChEBI" id="CHEBI:194371"/>
    </reaction>
    <physiologicalReaction direction="left-to-right" evidence="5 6">
        <dbReference type="Rhea" id="RHEA:75388"/>
    </physiologicalReaction>
</comment>
<evidence type="ECO:0000313" key="7">
    <source>
        <dbReference type="EMBL" id="SVE69941.1"/>
    </source>
</evidence>
<evidence type="ECO:0000256" key="4">
    <source>
        <dbReference type="ARBA" id="ARBA00035393"/>
    </source>
</evidence>
<sequence>MNPRESAAFIASIAQDVKIDPLGIQNVAKEIVRAVECEEFKPNNLYIHSYPLPIDGEPASIEWLFVADVLNFSFWQLQEDQHYTVELKGIKYTGYMALCAALTKALEVNKEFFLCAGIPITTSTFYANITADDITKIFASATQPIPLPEDRLKNLQEAGKVLNDKFGGSFCNCVKQANQSAQQLLTIIVDNFPCFRDEAIIGGKTVSLYKRAQILVADIWGLFKGEGLGKFDDIDTITMFADYRVPQTLIKFGALQYTERLYELLNKNHLFENGDREEVEIRGCSIHAVELIRDEIEKNHRTTVLDAANLKLNSSMIDFFLWEYRRRFAKELARIPYHKCRCIFY</sequence>
<keyword evidence="1 6" id="KW-0378">Hydrolase</keyword>